<dbReference type="InterPro" id="IPR059017">
    <property type="entry name" value="PMEL_NMB_N"/>
</dbReference>
<dbReference type="GO" id="GO:0005886">
    <property type="term" value="C:plasma membrane"/>
    <property type="evidence" value="ECO:0007669"/>
    <property type="project" value="TreeGrafter"/>
</dbReference>
<keyword evidence="5" id="KW-1133">Transmembrane helix</keyword>
<sequence length="586" mass="64838">MAGLRVVLGLASVFLIPQTDGRKQYSDMFAHKHSTKFPPIPGWDPDSNPWDDYLFPPFRSNELELERGRGKPVTAHITSDSPAIKGSCITFTAVLQYPPCQREDARGDLVHDEHCEDGMEASANGQVRSGYVYSWSSWLDDYGFGKCTDLTKCNVFPDGKPFPQSNDWSRKGYVYVWHTMGQYYQTLGGSSSSLTLNTTNVTLGAGMMEVMVYRIRERKKYSPMASDNSVYFVTDKIPLAVELSQKVAQNLSEGVFVRGAEVVFNVLLHDPGNFLKTAAAVNYIWDFRDGNQLVTRSNVATHSYCALGNRTVKLTVEAAFRVACPPATPTPMSLTSPHATESLPPTTDAEVTSNSPPALTVTPAPPDPSALPLQRQRPLQDNQCYHYMYGSFQQEIFITEAKLTVLSVQANQMLDVSEQSNTTLTVHVRVKPSHEQPHLGLHHSVDAPCRQVQSIVCDDVPPAAACEVTLTRTFLQPGTYCVNISLEHEASLALTSTHVTIQQGGNVSKPPEAAEVVLSASAILAAIFAFIAFMVYKRYKVYRPVRRYVTESSDEGGVRVHFGKLRGSFFPPNEERSHLLNPRPPL</sequence>
<dbReference type="AlphaFoldDB" id="A0AAD7R846"/>
<dbReference type="SUPFAM" id="SSF49299">
    <property type="entry name" value="PKD domain"/>
    <property type="match status" value="1"/>
</dbReference>
<feature type="compositionally biased region" description="Polar residues" evidence="4">
    <location>
        <begin position="330"/>
        <end position="357"/>
    </location>
</feature>
<dbReference type="InterPro" id="IPR045219">
    <property type="entry name" value="PKAT"/>
</dbReference>
<keyword evidence="9" id="KW-1185">Reference proteome</keyword>
<dbReference type="Proteomes" id="UP001221898">
    <property type="component" value="Unassembled WGS sequence"/>
</dbReference>
<gene>
    <name evidence="8" type="ORF">AAFF_G00307550</name>
</gene>
<evidence type="ECO:0000256" key="5">
    <source>
        <dbReference type="SAM" id="Phobius"/>
    </source>
</evidence>
<dbReference type="PROSITE" id="PS50093">
    <property type="entry name" value="PKD"/>
    <property type="match status" value="1"/>
</dbReference>
<evidence type="ECO:0000256" key="2">
    <source>
        <dbReference type="ARBA" id="ARBA00023180"/>
    </source>
</evidence>
<dbReference type="EMBL" id="JAINUG010000447">
    <property type="protein sequence ID" value="KAJ8371518.1"/>
    <property type="molecule type" value="Genomic_DNA"/>
</dbReference>
<dbReference type="GO" id="GO:0005178">
    <property type="term" value="F:integrin binding"/>
    <property type="evidence" value="ECO:0007669"/>
    <property type="project" value="TreeGrafter"/>
</dbReference>
<feature type="transmembrane region" description="Helical" evidence="5">
    <location>
        <begin position="516"/>
        <end position="536"/>
    </location>
</feature>
<feature type="region of interest" description="Disordered" evidence="4">
    <location>
        <begin position="327"/>
        <end position="372"/>
    </location>
</feature>
<dbReference type="Pfam" id="PF20433">
    <property type="entry name" value="PKAT_KLD"/>
    <property type="match status" value="1"/>
</dbReference>
<reference evidence="8" key="1">
    <citation type="journal article" date="2023" name="Science">
        <title>Genome structures resolve the early diversification of teleost fishes.</title>
        <authorList>
            <person name="Parey E."/>
            <person name="Louis A."/>
            <person name="Montfort J."/>
            <person name="Bouchez O."/>
            <person name="Roques C."/>
            <person name="Iampietro C."/>
            <person name="Lluch J."/>
            <person name="Castinel A."/>
            <person name="Donnadieu C."/>
            <person name="Desvignes T."/>
            <person name="Floi Bucao C."/>
            <person name="Jouanno E."/>
            <person name="Wen M."/>
            <person name="Mejri S."/>
            <person name="Dirks R."/>
            <person name="Jansen H."/>
            <person name="Henkel C."/>
            <person name="Chen W.J."/>
            <person name="Zahm M."/>
            <person name="Cabau C."/>
            <person name="Klopp C."/>
            <person name="Thompson A.W."/>
            <person name="Robinson-Rechavi M."/>
            <person name="Braasch I."/>
            <person name="Lecointre G."/>
            <person name="Bobe J."/>
            <person name="Postlethwait J.H."/>
            <person name="Berthelot C."/>
            <person name="Roest Crollius H."/>
            <person name="Guiguen Y."/>
        </authorList>
    </citation>
    <scope>NUCLEOTIDE SEQUENCE</scope>
    <source>
        <strain evidence="8">NC1722</strain>
    </source>
</reference>
<comment type="similarity">
    <text evidence="3">Belongs to the PMEL/NMB family.</text>
</comment>
<evidence type="ECO:0000256" key="3">
    <source>
        <dbReference type="ARBA" id="ARBA00025776"/>
    </source>
</evidence>
<evidence type="ECO:0000256" key="4">
    <source>
        <dbReference type="SAM" id="MobiDB-lite"/>
    </source>
</evidence>
<comment type="caution">
    <text evidence="8">The sequence shown here is derived from an EMBL/GenBank/DDBJ whole genome shotgun (WGS) entry which is preliminary data.</text>
</comment>
<proteinExistence type="inferred from homology"/>
<dbReference type="InterPro" id="IPR035986">
    <property type="entry name" value="PKD_dom_sf"/>
</dbReference>
<evidence type="ECO:0000259" key="7">
    <source>
        <dbReference type="PROSITE" id="PS50093"/>
    </source>
</evidence>
<keyword evidence="2" id="KW-0325">Glycoprotein</keyword>
<evidence type="ECO:0000313" key="8">
    <source>
        <dbReference type="EMBL" id="KAJ8371518.1"/>
    </source>
</evidence>
<accession>A0AAD7R846</accession>
<dbReference type="PANTHER" id="PTHR11861:SF11">
    <property type="entry name" value="TRANSMEMBRANE GLYCOPROTEIN NMB"/>
    <property type="match status" value="1"/>
</dbReference>
<keyword evidence="5" id="KW-0472">Membrane</keyword>
<feature type="chain" id="PRO_5041923757" description="PKD domain-containing protein" evidence="6">
    <location>
        <begin position="22"/>
        <end position="586"/>
    </location>
</feature>
<dbReference type="PANTHER" id="PTHR11861">
    <property type="entry name" value="MELANOCYTE PROTEIN PMEL 17-RELATED"/>
    <property type="match status" value="1"/>
</dbReference>
<dbReference type="Pfam" id="PF26141">
    <property type="entry name" value="PMEL_NMB_N"/>
    <property type="match status" value="1"/>
</dbReference>
<evidence type="ECO:0000256" key="6">
    <source>
        <dbReference type="SAM" id="SignalP"/>
    </source>
</evidence>
<dbReference type="InterPro" id="IPR046846">
    <property type="entry name" value="PKAT_KLD"/>
</dbReference>
<keyword evidence="1 6" id="KW-0732">Signal</keyword>
<protein>
    <recommendedName>
        <fullName evidence="7">PKD domain-containing protein</fullName>
    </recommendedName>
</protein>
<dbReference type="CDD" id="cd00146">
    <property type="entry name" value="PKD"/>
    <property type="match status" value="1"/>
</dbReference>
<dbReference type="InterPro" id="IPR013783">
    <property type="entry name" value="Ig-like_fold"/>
</dbReference>
<dbReference type="Gene3D" id="2.60.40.10">
    <property type="entry name" value="Immunoglobulins"/>
    <property type="match status" value="1"/>
</dbReference>
<evidence type="ECO:0000313" key="9">
    <source>
        <dbReference type="Proteomes" id="UP001221898"/>
    </source>
</evidence>
<name>A0AAD7R846_9TELE</name>
<evidence type="ECO:0000256" key="1">
    <source>
        <dbReference type="ARBA" id="ARBA00022729"/>
    </source>
</evidence>
<feature type="domain" description="PKD" evidence="7">
    <location>
        <begin position="277"/>
        <end position="316"/>
    </location>
</feature>
<dbReference type="GO" id="GO:0007155">
    <property type="term" value="P:cell adhesion"/>
    <property type="evidence" value="ECO:0007669"/>
    <property type="project" value="TreeGrafter"/>
</dbReference>
<dbReference type="InterPro" id="IPR000601">
    <property type="entry name" value="PKD_dom"/>
</dbReference>
<organism evidence="8 9">
    <name type="scientific">Aldrovandia affinis</name>
    <dbReference type="NCBI Taxonomy" id="143900"/>
    <lineage>
        <taxon>Eukaryota</taxon>
        <taxon>Metazoa</taxon>
        <taxon>Chordata</taxon>
        <taxon>Craniata</taxon>
        <taxon>Vertebrata</taxon>
        <taxon>Euteleostomi</taxon>
        <taxon>Actinopterygii</taxon>
        <taxon>Neopterygii</taxon>
        <taxon>Teleostei</taxon>
        <taxon>Notacanthiformes</taxon>
        <taxon>Halosauridae</taxon>
        <taxon>Aldrovandia</taxon>
    </lineage>
</organism>
<dbReference type="Pfam" id="PF00801">
    <property type="entry name" value="PKD"/>
    <property type="match status" value="1"/>
</dbReference>
<feature type="signal peptide" evidence="6">
    <location>
        <begin position="1"/>
        <end position="21"/>
    </location>
</feature>
<keyword evidence="5" id="KW-0812">Transmembrane</keyword>